<dbReference type="EMBL" id="LVWG01000025">
    <property type="protein sequence ID" value="KZK74476.1"/>
    <property type="molecule type" value="Genomic_DNA"/>
</dbReference>
<evidence type="ECO:0000313" key="4">
    <source>
        <dbReference type="Proteomes" id="UP000076481"/>
    </source>
</evidence>
<evidence type="ECO:0000313" key="3">
    <source>
        <dbReference type="EMBL" id="KZK74476.1"/>
    </source>
</evidence>
<accession>A0A165LVC2</accession>
<dbReference type="GO" id="GO:0016758">
    <property type="term" value="F:hexosyltransferase activity"/>
    <property type="evidence" value="ECO:0007669"/>
    <property type="project" value="TreeGrafter"/>
</dbReference>
<dbReference type="InterPro" id="IPR004629">
    <property type="entry name" value="WecG_TagA_CpsF"/>
</dbReference>
<name>A0A165LVC2_PELLU</name>
<keyword evidence="1" id="KW-0328">Glycosyltransferase</keyword>
<sequence>MPQEHTLIQKKAISILNIDIKSITEPELLCKLERGMLVTPNIDHLFHLQKNRKFYEAYQSAEWVICDSRIIYFLSKLFPESLPEAIPGSSFLRSFYMHHKNDLECKIFLLGAAEGVGRKAMENINRKAGRKIVIGAHSPSYGFEKNETECNEIVNLINNSGATVLVVGAGGVKQEIWLAQYRHRMPNVKLFMALGATIDFEAGNVRRAPMMIRKIGMEWLYRLMMEPKRMYRRYLVNDPIFFFHFAKQLRGTYINPFSA</sequence>
<dbReference type="AlphaFoldDB" id="A0A165LVC2"/>
<proteinExistence type="predicted"/>
<organism evidence="3 4">
    <name type="scientific">Pelodictyon luteolum</name>
    <dbReference type="NCBI Taxonomy" id="1100"/>
    <lineage>
        <taxon>Bacteria</taxon>
        <taxon>Pseudomonadati</taxon>
        <taxon>Chlorobiota</taxon>
        <taxon>Chlorobiia</taxon>
        <taxon>Chlorobiales</taxon>
        <taxon>Chlorobiaceae</taxon>
        <taxon>Chlorobium/Pelodictyon group</taxon>
        <taxon>Pelodictyon</taxon>
    </lineage>
</organism>
<keyword evidence="2 3" id="KW-0808">Transferase</keyword>
<dbReference type="PANTHER" id="PTHR34136">
    <property type="match status" value="1"/>
</dbReference>
<evidence type="ECO:0000256" key="2">
    <source>
        <dbReference type="ARBA" id="ARBA00022679"/>
    </source>
</evidence>
<dbReference type="Proteomes" id="UP000076481">
    <property type="component" value="Unassembled WGS sequence"/>
</dbReference>
<dbReference type="PANTHER" id="PTHR34136:SF1">
    <property type="entry name" value="UDP-N-ACETYL-D-MANNOSAMINURONIC ACID TRANSFERASE"/>
    <property type="match status" value="1"/>
</dbReference>
<dbReference type="CDD" id="cd06533">
    <property type="entry name" value="Glyco_transf_WecG_TagA"/>
    <property type="match status" value="1"/>
</dbReference>
<protein>
    <submittedName>
        <fullName evidence="3">Glycosyl transferase</fullName>
    </submittedName>
</protein>
<gene>
    <name evidence="3" type="ORF">A3K90_06720</name>
</gene>
<dbReference type="NCBIfam" id="TIGR00696">
    <property type="entry name" value="wecG_tagA_cpsF"/>
    <property type="match status" value="1"/>
</dbReference>
<dbReference type="Pfam" id="PF03808">
    <property type="entry name" value="Glyco_tran_WecG"/>
    <property type="match status" value="1"/>
</dbReference>
<comment type="caution">
    <text evidence="3">The sequence shown here is derived from an EMBL/GenBank/DDBJ whole genome shotgun (WGS) entry which is preliminary data.</text>
</comment>
<dbReference type="RefSeq" id="WP_160460395.1">
    <property type="nucleotide sequence ID" value="NZ_LVWG01000025.1"/>
</dbReference>
<reference evidence="3 4" key="1">
    <citation type="submission" date="2016-03" db="EMBL/GenBank/DDBJ databases">
        <title>Speciation and ecological success in dimly lit waters: horizontal gene transfer in a green sulfur bacteria bloom unveiled by metagenomic assembly.</title>
        <authorList>
            <person name="Llorens-Mares T."/>
            <person name="Liu Z."/>
            <person name="Allen L.Z."/>
            <person name="Rusch D.B."/>
            <person name="Craig M.T."/>
            <person name="Dupont C.L."/>
            <person name="Bryant D.A."/>
            <person name="Casamayor E.O."/>
        </authorList>
    </citation>
    <scope>NUCLEOTIDE SEQUENCE [LARGE SCALE GENOMIC DNA]</scope>
    <source>
        <strain evidence="3">CIII</strain>
    </source>
</reference>
<evidence type="ECO:0000256" key="1">
    <source>
        <dbReference type="ARBA" id="ARBA00022676"/>
    </source>
</evidence>